<dbReference type="GO" id="GO:0005886">
    <property type="term" value="C:plasma membrane"/>
    <property type="evidence" value="ECO:0007669"/>
    <property type="project" value="TreeGrafter"/>
</dbReference>
<protein>
    <submittedName>
        <fullName evidence="5">Putative ABC transporter ATP-binding protein</fullName>
    </submittedName>
</protein>
<proteinExistence type="predicted"/>
<gene>
    <name evidence="5" type="ORF">AW09_002121</name>
</gene>
<accession>A0A080LVP0</accession>
<dbReference type="GO" id="GO:0022857">
    <property type="term" value="F:transmembrane transporter activity"/>
    <property type="evidence" value="ECO:0007669"/>
    <property type="project" value="TreeGrafter"/>
</dbReference>
<dbReference type="PANTHER" id="PTHR24220:SF611">
    <property type="entry name" value="ATP-BINDING COMPONENT OF ABC TRANSPORTER-RELATED"/>
    <property type="match status" value="1"/>
</dbReference>
<dbReference type="GO" id="GO:0016887">
    <property type="term" value="F:ATP hydrolysis activity"/>
    <property type="evidence" value="ECO:0007669"/>
    <property type="project" value="InterPro"/>
</dbReference>
<evidence type="ECO:0000256" key="1">
    <source>
        <dbReference type="ARBA" id="ARBA00022475"/>
    </source>
</evidence>
<comment type="caution">
    <text evidence="5">The sequence shown here is derived from an EMBL/GenBank/DDBJ whole genome shotgun (WGS) entry which is preliminary data.</text>
</comment>
<dbReference type="PANTHER" id="PTHR24220">
    <property type="entry name" value="IMPORT ATP-BINDING PROTEIN"/>
    <property type="match status" value="1"/>
</dbReference>
<dbReference type="InterPro" id="IPR027417">
    <property type="entry name" value="P-loop_NTPase"/>
</dbReference>
<sequence>MTSETVIEIENLRFRWPRGGEFCLEIPAFEVRAGERIFLYGPSGSGKSTLLGLLGGVLVPELGRIRLLGSELTRLKPSARDRFRADHVGLVFQQFNLIPYLSVVDNVLLSCRFSARRHARALAAGGSLHDEAARLLAHLDLEEALHRQGVTRLSVGQQQRVAAARALIGRPEIVIADEPTSALDAERQEAFLALLAGECLAAGSTLLFVSHDRRLATGFDRELSLASISPAGGEGRAA</sequence>
<evidence type="ECO:0000256" key="3">
    <source>
        <dbReference type="ARBA" id="ARBA00022840"/>
    </source>
</evidence>
<dbReference type="SUPFAM" id="SSF52540">
    <property type="entry name" value="P-loop containing nucleoside triphosphate hydrolases"/>
    <property type="match status" value="1"/>
</dbReference>
<dbReference type="PROSITE" id="PS50893">
    <property type="entry name" value="ABC_TRANSPORTER_2"/>
    <property type="match status" value="1"/>
</dbReference>
<keyword evidence="1" id="KW-1003">Cell membrane</keyword>
<dbReference type="SMART" id="SM00382">
    <property type="entry name" value="AAA"/>
    <property type="match status" value="1"/>
</dbReference>
<dbReference type="Gene3D" id="3.40.50.300">
    <property type="entry name" value="P-loop containing nucleotide triphosphate hydrolases"/>
    <property type="match status" value="1"/>
</dbReference>
<dbReference type="AlphaFoldDB" id="A0A080LVP0"/>
<keyword evidence="3 5" id="KW-0067">ATP-binding</keyword>
<evidence type="ECO:0000256" key="2">
    <source>
        <dbReference type="ARBA" id="ARBA00022741"/>
    </source>
</evidence>
<evidence type="ECO:0000313" key="5">
    <source>
        <dbReference type="EMBL" id="KFB72688.1"/>
    </source>
</evidence>
<reference evidence="5 6" key="1">
    <citation type="submission" date="2014-02" db="EMBL/GenBank/DDBJ databases">
        <title>Expanding our view of genomic diversity in Candidatus Accumulibacter clades.</title>
        <authorList>
            <person name="Skennerton C.T."/>
            <person name="Barr J.J."/>
            <person name="Slater F.R."/>
            <person name="Bond P.L."/>
            <person name="Tyson G.W."/>
        </authorList>
    </citation>
    <scope>NUCLEOTIDE SEQUENCE [LARGE SCALE GENOMIC DNA]</scope>
    <source>
        <strain evidence="6">BA-91</strain>
    </source>
</reference>
<dbReference type="EMBL" id="JDVG02000350">
    <property type="protein sequence ID" value="KFB72688.1"/>
    <property type="molecule type" value="Genomic_DNA"/>
</dbReference>
<dbReference type="GO" id="GO:0005524">
    <property type="term" value="F:ATP binding"/>
    <property type="evidence" value="ECO:0007669"/>
    <property type="project" value="UniProtKB-KW"/>
</dbReference>
<name>A0A080LVP0_9PROT</name>
<dbReference type="InterPro" id="IPR003439">
    <property type="entry name" value="ABC_transporter-like_ATP-bd"/>
</dbReference>
<dbReference type="InterPro" id="IPR003593">
    <property type="entry name" value="AAA+_ATPase"/>
</dbReference>
<organism evidence="5 6">
    <name type="scientific">Candidatus Accumulibacter phosphatis</name>
    <dbReference type="NCBI Taxonomy" id="327160"/>
    <lineage>
        <taxon>Bacteria</taxon>
        <taxon>Pseudomonadati</taxon>
        <taxon>Pseudomonadota</taxon>
        <taxon>Betaproteobacteria</taxon>
        <taxon>Candidatus Accumulibacter</taxon>
    </lineage>
</organism>
<evidence type="ECO:0000259" key="4">
    <source>
        <dbReference type="PROSITE" id="PS50893"/>
    </source>
</evidence>
<dbReference type="Proteomes" id="UP000020077">
    <property type="component" value="Unassembled WGS sequence"/>
</dbReference>
<keyword evidence="1" id="KW-0472">Membrane</keyword>
<keyword evidence="2" id="KW-0547">Nucleotide-binding</keyword>
<dbReference type="Pfam" id="PF00005">
    <property type="entry name" value="ABC_tran"/>
    <property type="match status" value="1"/>
</dbReference>
<evidence type="ECO:0000313" key="6">
    <source>
        <dbReference type="Proteomes" id="UP000020077"/>
    </source>
</evidence>
<feature type="domain" description="ABC transporter" evidence="4">
    <location>
        <begin position="7"/>
        <end position="238"/>
    </location>
</feature>
<dbReference type="InterPro" id="IPR015854">
    <property type="entry name" value="ABC_transpr_LolD-like"/>
</dbReference>